<dbReference type="EMBL" id="CAMXCT020004379">
    <property type="protein sequence ID" value="CAL1162161.1"/>
    <property type="molecule type" value="Genomic_DNA"/>
</dbReference>
<name>A0A9P1GCB1_9DINO</name>
<feature type="coiled-coil region" evidence="1">
    <location>
        <begin position="625"/>
        <end position="705"/>
    </location>
</feature>
<evidence type="ECO:0000256" key="1">
    <source>
        <dbReference type="SAM" id="Coils"/>
    </source>
</evidence>
<feature type="coiled-coil region" evidence="1">
    <location>
        <begin position="258"/>
        <end position="427"/>
    </location>
</feature>
<organism evidence="3">
    <name type="scientific">Cladocopium goreaui</name>
    <dbReference type="NCBI Taxonomy" id="2562237"/>
    <lineage>
        <taxon>Eukaryota</taxon>
        <taxon>Sar</taxon>
        <taxon>Alveolata</taxon>
        <taxon>Dinophyceae</taxon>
        <taxon>Suessiales</taxon>
        <taxon>Symbiodiniaceae</taxon>
        <taxon>Cladocopium</taxon>
    </lineage>
</organism>
<keyword evidence="5" id="KW-1185">Reference proteome</keyword>
<gene>
    <name evidence="3" type="ORF">C1SCF055_LOCUS34192</name>
</gene>
<evidence type="ECO:0000313" key="4">
    <source>
        <dbReference type="EMBL" id="CAL1162161.1"/>
    </source>
</evidence>
<evidence type="ECO:0000313" key="3">
    <source>
        <dbReference type="EMBL" id="CAI4008786.1"/>
    </source>
</evidence>
<evidence type="ECO:0000256" key="2">
    <source>
        <dbReference type="SAM" id="MobiDB-lite"/>
    </source>
</evidence>
<dbReference type="EMBL" id="CAMXCT030004379">
    <property type="protein sequence ID" value="CAL4796098.1"/>
    <property type="molecule type" value="Genomic_DNA"/>
</dbReference>
<reference evidence="3" key="1">
    <citation type="submission" date="2022-10" db="EMBL/GenBank/DDBJ databases">
        <authorList>
            <person name="Chen Y."/>
            <person name="Dougan E. K."/>
            <person name="Chan C."/>
            <person name="Rhodes N."/>
            <person name="Thang M."/>
        </authorList>
    </citation>
    <scope>NUCLEOTIDE SEQUENCE</scope>
</reference>
<accession>A0A9P1GCB1</accession>
<sequence length="805" mass="92765">MDVELRNSDLMPSLAVPADGAYNVLRTSLTETQKRCQDLNTEMLRIAEANEELHTSLRSMKGTNRRLVEEVQKQTEELSHLTQQRLQEMEKLSRQEEAFSREKATWTHEAQKALEEEQKRLDEDFCVMKEAFTVRLDSCWRMAASAASRVEMLRVGQRSLKAEAHSMSYSFCESLKQMERELLGRISEEDKKMRGELNRLQDLEHHLQVKVKAEREVRGNEAETWRSRHQALAADLDALLARRDAEVAELQAKVDMAISAREREETTARQERQSLQEKAEALAKDLTVGEATLQTAHRKSVQMEARLAAVQGERDRLQASVESLRQQVKFSDEALAEAVKSNEALREQMEIQRMDAQTASEREMKAWREKFQAHLVDQEQQHQAEQADLTRRVRDLEELLGNKAGQIQALRENLAEKNKARESLLRDLTMWKAQHELASRMKADVERDFDHFKEEFLGRRLPEKRDEFEALRKKQADLEAKKASLVDEVQKLEREIQAQDAQDASRQSGVAELRREVLAEAERTKRNLTEVESALAAAKAEAATAQQQLVERKERLEQELQRVTADCDAERREFERKIQAERQSCETLRRAAERRRAEQQSTYQAALDGPAQEIASLEGSISEIQQNAELEISSLHQKSEQLRSRTEELETELICLQEKLARSDREVQESTSQLNLVKARNRSSLETLQQEKMRKTERLKQVQTSIAQKAEQLQGFRAPTAPPRWTSPARLSPVASARVEAPLPWSAIEDASNPLRGAEGWSRTSHSDLRRYLSEHDSRDRHLQDIRGRMQRSFGEDRSLRQPLV</sequence>
<comment type="caution">
    <text evidence="3">The sequence shown here is derived from an EMBL/GenBank/DDBJ whole genome shotgun (WGS) entry which is preliminary data.</text>
</comment>
<dbReference type="AlphaFoldDB" id="A0A9P1GCB1"/>
<dbReference type="EMBL" id="CAMXCT010004379">
    <property type="protein sequence ID" value="CAI4008786.1"/>
    <property type="molecule type" value="Genomic_DNA"/>
</dbReference>
<protein>
    <submittedName>
        <fullName evidence="3">Uncharacterized protein</fullName>
    </submittedName>
</protein>
<feature type="coiled-coil region" evidence="1">
    <location>
        <begin position="461"/>
        <end position="591"/>
    </location>
</feature>
<evidence type="ECO:0000313" key="5">
    <source>
        <dbReference type="Proteomes" id="UP001152797"/>
    </source>
</evidence>
<feature type="region of interest" description="Disordered" evidence="2">
    <location>
        <begin position="774"/>
        <end position="805"/>
    </location>
</feature>
<proteinExistence type="predicted"/>
<reference evidence="4" key="2">
    <citation type="submission" date="2024-04" db="EMBL/GenBank/DDBJ databases">
        <authorList>
            <person name="Chen Y."/>
            <person name="Shah S."/>
            <person name="Dougan E. K."/>
            <person name="Thang M."/>
            <person name="Chan C."/>
        </authorList>
    </citation>
    <scope>NUCLEOTIDE SEQUENCE [LARGE SCALE GENOMIC DNA]</scope>
</reference>
<dbReference type="OrthoDB" id="445015at2759"/>
<feature type="coiled-coil region" evidence="1">
    <location>
        <begin position="57"/>
        <end position="84"/>
    </location>
</feature>
<dbReference type="Proteomes" id="UP001152797">
    <property type="component" value="Unassembled WGS sequence"/>
</dbReference>
<keyword evidence="1" id="KW-0175">Coiled coil</keyword>